<feature type="domain" description="Tc1-like transposase DDE" evidence="1">
    <location>
        <begin position="177"/>
        <end position="315"/>
    </location>
</feature>
<dbReference type="NCBIfam" id="NF033545">
    <property type="entry name" value="transpos_IS630"/>
    <property type="match status" value="1"/>
</dbReference>
<dbReference type="InterPro" id="IPR009057">
    <property type="entry name" value="Homeodomain-like_sf"/>
</dbReference>
<dbReference type="InterPro" id="IPR047655">
    <property type="entry name" value="Transpos_IS630-like"/>
</dbReference>
<dbReference type="KEGG" id="sof:NCTC11214_00114"/>
<dbReference type="RefSeq" id="WP_004966524.1">
    <property type="nucleotide sequence ID" value="NZ_LR134117.1"/>
</dbReference>
<dbReference type="KEGG" id="sof:NCTC11214_01384"/>
<dbReference type="Pfam" id="PF13565">
    <property type="entry name" value="HTH_32"/>
    <property type="match status" value="1"/>
</dbReference>
<dbReference type="Proteomes" id="UP000281391">
    <property type="component" value="Chromosome"/>
</dbReference>
<dbReference type="EMBL" id="LR134117">
    <property type="protein sequence ID" value="VDZ61445.1"/>
    <property type="molecule type" value="Genomic_DNA"/>
</dbReference>
<evidence type="ECO:0000313" key="2">
    <source>
        <dbReference type="EMBL" id="VDZ51263.1"/>
    </source>
</evidence>
<dbReference type="Gene3D" id="3.30.420.10">
    <property type="entry name" value="Ribonuclease H-like superfamily/Ribonuclease H"/>
    <property type="match status" value="1"/>
</dbReference>
<dbReference type="InterPro" id="IPR036397">
    <property type="entry name" value="RNaseH_sf"/>
</dbReference>
<evidence type="ECO:0000313" key="6">
    <source>
        <dbReference type="Proteomes" id="UP000281391"/>
    </source>
</evidence>
<dbReference type="EMBL" id="LR134117">
    <property type="protein sequence ID" value="VDZ51263.1"/>
    <property type="molecule type" value="Genomic_DNA"/>
</dbReference>
<dbReference type="Pfam" id="PF13358">
    <property type="entry name" value="DDE_3"/>
    <property type="match status" value="1"/>
</dbReference>
<dbReference type="InterPro" id="IPR038717">
    <property type="entry name" value="Tc1-like_DDE_dom"/>
</dbReference>
<evidence type="ECO:0000313" key="5">
    <source>
        <dbReference type="EMBL" id="VDZ61445.1"/>
    </source>
</evidence>
<organism evidence="2 6">
    <name type="scientific">Serratia odorifera</name>
    <dbReference type="NCBI Taxonomy" id="618"/>
    <lineage>
        <taxon>Bacteria</taxon>
        <taxon>Pseudomonadati</taxon>
        <taxon>Pseudomonadota</taxon>
        <taxon>Gammaproteobacteria</taxon>
        <taxon>Enterobacterales</taxon>
        <taxon>Yersiniaceae</taxon>
        <taxon>Serratia</taxon>
    </lineage>
</organism>
<sequence>MPIIAPIPRDERRLMQKAIHKTHDKNYARRLTAMLMLHRGDRVIDVARTLCCARSSVGRWINWFTQSGVEGLKSLPAGRSRRWPFEHICTLLRELIKHTPGDFGYQRSRWSTELLAIKINEITGCQLHAGTLRRWLPSAGMVWRRAAPTLRIRDPHKDEKMAAIHKALDECSAEHPVFYEDEVDIHLNPKIGADWQLRGQQKRVVTPGQNEKYYLAGALHCGTGKVSYVGGNSKSSALFISLLKRLKATYRRAKTITLIVDNYIIHKSRETQRWLKENPKFRVIYQPVYSPWVNHVERLWQALHNTITRNHQCRSMWQLLKKVRHFMETASPFPGGKHGLAKVERY</sequence>
<dbReference type="SUPFAM" id="SSF53098">
    <property type="entry name" value="Ribonuclease H-like"/>
    <property type="match status" value="1"/>
</dbReference>
<evidence type="ECO:0000259" key="1">
    <source>
        <dbReference type="Pfam" id="PF13358"/>
    </source>
</evidence>
<protein>
    <submittedName>
        <fullName evidence="2">Transposase and inactivated derivatives</fullName>
    </submittedName>
</protein>
<evidence type="ECO:0000313" key="3">
    <source>
        <dbReference type="EMBL" id="VDZ54374.1"/>
    </source>
</evidence>
<dbReference type="AlphaFoldDB" id="A0A3S4HGX1"/>
<name>A0A3S4HGX1_SEROD</name>
<evidence type="ECO:0000313" key="4">
    <source>
        <dbReference type="EMBL" id="VDZ57742.1"/>
    </source>
</evidence>
<proteinExistence type="predicted"/>
<accession>A0A3S4HGX1</accession>
<dbReference type="KEGG" id="sof:NCTC11214_02548"/>
<dbReference type="SUPFAM" id="SSF46689">
    <property type="entry name" value="Homeodomain-like"/>
    <property type="match status" value="1"/>
</dbReference>
<dbReference type="EMBL" id="LR134117">
    <property type="protein sequence ID" value="VDZ54374.1"/>
    <property type="molecule type" value="Genomic_DNA"/>
</dbReference>
<dbReference type="EMBL" id="LR134117">
    <property type="protein sequence ID" value="VDZ57742.1"/>
    <property type="molecule type" value="Genomic_DNA"/>
</dbReference>
<reference evidence="2 6" key="1">
    <citation type="submission" date="2018-12" db="EMBL/GenBank/DDBJ databases">
        <authorList>
            <consortium name="Pathogen Informatics"/>
        </authorList>
    </citation>
    <scope>NUCLEOTIDE SEQUENCE [LARGE SCALE GENOMIC DNA]</scope>
    <source>
        <strain evidence="2 6">NCTC11214</strain>
    </source>
</reference>
<dbReference type="GO" id="GO:0003676">
    <property type="term" value="F:nucleic acid binding"/>
    <property type="evidence" value="ECO:0007669"/>
    <property type="project" value="InterPro"/>
</dbReference>
<dbReference type="InterPro" id="IPR012337">
    <property type="entry name" value="RNaseH-like_sf"/>
</dbReference>
<dbReference type="KEGG" id="sof:NCTC11214_03752"/>
<gene>
    <name evidence="2" type="ORF">NCTC11214_00114</name>
    <name evidence="3" type="ORF">NCTC11214_01384</name>
    <name evidence="4" type="ORF">NCTC11214_02548</name>
    <name evidence="5" type="ORF">NCTC11214_03752</name>
</gene>